<accession>A0A8J5TBF5</accession>
<sequence>MIDGGEDGKPENGDVAESATVEGGAPDVEKEPVDVVGETQAPKKPAKESSWVVTFWYQSLSNLEHLDVPRFQTRQQVKTQRIEQQIAELVKALQTIQE</sequence>
<reference evidence="2" key="2">
    <citation type="submission" date="2021-02" db="EMBL/GenBank/DDBJ databases">
        <authorList>
            <person name="Kimball J.A."/>
            <person name="Haas M.W."/>
            <person name="Macchietto M."/>
            <person name="Kono T."/>
            <person name="Duquette J."/>
            <person name="Shao M."/>
        </authorList>
    </citation>
    <scope>NUCLEOTIDE SEQUENCE</scope>
    <source>
        <tissue evidence="2">Fresh leaf tissue</tissue>
    </source>
</reference>
<feature type="region of interest" description="Disordered" evidence="1">
    <location>
        <begin position="1"/>
        <end position="48"/>
    </location>
</feature>
<feature type="compositionally biased region" description="Basic and acidic residues" evidence="1">
    <location>
        <begin position="1"/>
        <end position="12"/>
    </location>
</feature>
<proteinExistence type="predicted"/>
<keyword evidence="3" id="KW-1185">Reference proteome</keyword>
<evidence type="ECO:0000313" key="3">
    <source>
        <dbReference type="Proteomes" id="UP000729402"/>
    </source>
</evidence>
<evidence type="ECO:0000313" key="2">
    <source>
        <dbReference type="EMBL" id="KAG8083729.1"/>
    </source>
</evidence>
<evidence type="ECO:0000256" key="1">
    <source>
        <dbReference type="SAM" id="MobiDB-lite"/>
    </source>
</evidence>
<dbReference type="EMBL" id="JAAALK010000084">
    <property type="protein sequence ID" value="KAG8083729.1"/>
    <property type="molecule type" value="Genomic_DNA"/>
</dbReference>
<protein>
    <submittedName>
        <fullName evidence="2">Uncharacterized protein</fullName>
    </submittedName>
</protein>
<gene>
    <name evidence="2" type="ORF">GUJ93_ZPchr0016g2591</name>
</gene>
<organism evidence="2 3">
    <name type="scientific">Zizania palustris</name>
    <name type="common">Northern wild rice</name>
    <dbReference type="NCBI Taxonomy" id="103762"/>
    <lineage>
        <taxon>Eukaryota</taxon>
        <taxon>Viridiplantae</taxon>
        <taxon>Streptophyta</taxon>
        <taxon>Embryophyta</taxon>
        <taxon>Tracheophyta</taxon>
        <taxon>Spermatophyta</taxon>
        <taxon>Magnoliopsida</taxon>
        <taxon>Liliopsida</taxon>
        <taxon>Poales</taxon>
        <taxon>Poaceae</taxon>
        <taxon>BOP clade</taxon>
        <taxon>Oryzoideae</taxon>
        <taxon>Oryzeae</taxon>
        <taxon>Zizaniinae</taxon>
        <taxon>Zizania</taxon>
    </lineage>
</organism>
<dbReference type="Proteomes" id="UP000729402">
    <property type="component" value="Unassembled WGS sequence"/>
</dbReference>
<reference evidence="2" key="1">
    <citation type="journal article" date="2021" name="bioRxiv">
        <title>Whole Genome Assembly and Annotation of Northern Wild Rice, Zizania palustris L., Supports a Whole Genome Duplication in the Zizania Genus.</title>
        <authorList>
            <person name="Haas M."/>
            <person name="Kono T."/>
            <person name="Macchietto M."/>
            <person name="Millas R."/>
            <person name="McGilp L."/>
            <person name="Shao M."/>
            <person name="Duquette J."/>
            <person name="Hirsch C.N."/>
            <person name="Kimball J."/>
        </authorList>
    </citation>
    <scope>NUCLEOTIDE SEQUENCE</scope>
    <source>
        <tissue evidence="2">Fresh leaf tissue</tissue>
    </source>
</reference>
<dbReference type="AlphaFoldDB" id="A0A8J5TBF5"/>
<name>A0A8J5TBF5_ZIZPA</name>
<comment type="caution">
    <text evidence="2">The sequence shown here is derived from an EMBL/GenBank/DDBJ whole genome shotgun (WGS) entry which is preliminary data.</text>
</comment>